<proteinExistence type="predicted"/>
<dbReference type="AlphaFoldDB" id="A0A0A1WUQ9"/>
<sequence length="198" mass="22503">MLILRCGLLLSILSYQLLAFKAVAQNACLFSSTENGICKTYADCMEIHGKVIFENDACEENTYCCPNNRHNTKHNELEVNLEDPNPPLGNNNVMFKKDPNPSQSNSEPEITVPLSNNMNTNELVVNSNQQNPPLLDEYAKRFWNIFIEDPNPNKNVARTSKPIFEPGVEIIPNINNPWHEDVSIYPDINDSMDEEDTY</sequence>
<reference evidence="2" key="1">
    <citation type="submission" date="2014-11" db="EMBL/GenBank/DDBJ databases">
        <authorList>
            <person name="Geib S."/>
        </authorList>
    </citation>
    <scope>NUCLEOTIDE SEQUENCE</scope>
</reference>
<accession>A0A0A1WUQ9</accession>
<reference evidence="2" key="2">
    <citation type="journal article" date="2015" name="Gigascience">
        <title>Reconstructing a comprehensive transcriptome assembly of a white-pupal translocated strain of the pest fruit fly Bactrocera cucurbitae.</title>
        <authorList>
            <person name="Sim S.B."/>
            <person name="Calla B."/>
            <person name="Hall B."/>
            <person name="DeRego T."/>
            <person name="Geib S.M."/>
        </authorList>
    </citation>
    <scope>NUCLEOTIDE SEQUENCE</scope>
</reference>
<dbReference type="EMBL" id="GBXI01011690">
    <property type="protein sequence ID" value="JAD02602.1"/>
    <property type="molecule type" value="Transcribed_RNA"/>
</dbReference>
<evidence type="ECO:0000256" key="1">
    <source>
        <dbReference type="SAM" id="SignalP"/>
    </source>
</evidence>
<name>A0A0A1WUQ9_ZEUCU</name>
<evidence type="ECO:0000313" key="2">
    <source>
        <dbReference type="EMBL" id="JAD02602.1"/>
    </source>
</evidence>
<feature type="chain" id="PRO_5001994140" evidence="1">
    <location>
        <begin position="20"/>
        <end position="198"/>
    </location>
</feature>
<keyword evidence="1" id="KW-0732">Signal</keyword>
<protein>
    <submittedName>
        <fullName evidence="2">Uncharacterized protein</fullName>
    </submittedName>
</protein>
<organism evidence="2">
    <name type="scientific">Zeugodacus cucurbitae</name>
    <name type="common">Melon fruit fly</name>
    <name type="synonym">Bactrocera cucurbitae</name>
    <dbReference type="NCBI Taxonomy" id="28588"/>
    <lineage>
        <taxon>Eukaryota</taxon>
        <taxon>Metazoa</taxon>
        <taxon>Ecdysozoa</taxon>
        <taxon>Arthropoda</taxon>
        <taxon>Hexapoda</taxon>
        <taxon>Insecta</taxon>
        <taxon>Pterygota</taxon>
        <taxon>Neoptera</taxon>
        <taxon>Endopterygota</taxon>
        <taxon>Diptera</taxon>
        <taxon>Brachycera</taxon>
        <taxon>Muscomorpha</taxon>
        <taxon>Tephritoidea</taxon>
        <taxon>Tephritidae</taxon>
        <taxon>Zeugodacus</taxon>
        <taxon>Zeugodacus</taxon>
    </lineage>
</organism>
<gene>
    <name evidence="2" type="ORF">g.21577</name>
</gene>
<feature type="signal peptide" evidence="1">
    <location>
        <begin position="1"/>
        <end position="19"/>
    </location>
</feature>